<evidence type="ECO:0000256" key="6">
    <source>
        <dbReference type="ARBA" id="ARBA00023136"/>
    </source>
</evidence>
<accession>A0A084B2D5</accession>
<keyword evidence="4 8" id="KW-0812">Transmembrane</keyword>
<feature type="compositionally biased region" description="Polar residues" evidence="7">
    <location>
        <begin position="134"/>
        <end position="149"/>
    </location>
</feature>
<dbReference type="GO" id="GO:0035673">
    <property type="term" value="F:oligopeptide transmembrane transporter activity"/>
    <property type="evidence" value="ECO:0007669"/>
    <property type="project" value="InterPro"/>
</dbReference>
<keyword evidence="3" id="KW-0813">Transport</keyword>
<sequence>MTVPNGSESRGIKGPRSPQQRQSNLHHQVKVQLLTGKHLQLATIGRTALWPMTLSLARRPPGDSSAARKIVHHGPSHLHSGSARWAIDRSPHQLIQHLLWPGAKVTAQLVKTLHSLPSGLAEPSPPGVLAGQENPDSSQTPDAPTPQQSLLQQSTHNYSDTALQSLLTGGFISSLLTIIMSYVPILHELPIFGAGASRGWLWSIDLSPGFIGQFITGPAIPLHMLAGAAIGWGILSPYAKAKYYAPGPVDDWEHG</sequence>
<feature type="transmembrane region" description="Helical" evidence="8">
    <location>
        <begin position="210"/>
        <end position="235"/>
    </location>
</feature>
<evidence type="ECO:0000256" key="3">
    <source>
        <dbReference type="ARBA" id="ARBA00022448"/>
    </source>
</evidence>
<proteinExistence type="inferred from homology"/>
<protein>
    <submittedName>
        <fullName evidence="9">Uncharacterized protein</fullName>
    </submittedName>
</protein>
<evidence type="ECO:0000256" key="5">
    <source>
        <dbReference type="ARBA" id="ARBA00022989"/>
    </source>
</evidence>
<evidence type="ECO:0000256" key="7">
    <source>
        <dbReference type="SAM" id="MobiDB-lite"/>
    </source>
</evidence>
<name>A0A084B2D5_STACB</name>
<reference evidence="9 10" key="1">
    <citation type="journal article" date="2014" name="BMC Genomics">
        <title>Comparative genome sequencing reveals chemotype-specific gene clusters in the toxigenic black mold Stachybotrys.</title>
        <authorList>
            <person name="Semeiks J."/>
            <person name="Borek D."/>
            <person name="Otwinowski Z."/>
            <person name="Grishin N.V."/>
        </authorList>
    </citation>
    <scope>NUCLEOTIDE SEQUENCE [LARGE SCALE GENOMIC DNA]</scope>
    <source>
        <strain evidence="10">CBS 109288 / IBT 7711</strain>
    </source>
</reference>
<feature type="compositionally biased region" description="Polar residues" evidence="7">
    <location>
        <begin position="17"/>
        <end position="26"/>
    </location>
</feature>
<evidence type="ECO:0000256" key="8">
    <source>
        <dbReference type="SAM" id="Phobius"/>
    </source>
</evidence>
<evidence type="ECO:0000313" key="10">
    <source>
        <dbReference type="Proteomes" id="UP000028045"/>
    </source>
</evidence>
<evidence type="ECO:0000256" key="4">
    <source>
        <dbReference type="ARBA" id="ARBA00022692"/>
    </source>
</evidence>
<dbReference type="AlphaFoldDB" id="A0A084B2D5"/>
<feature type="transmembrane region" description="Helical" evidence="8">
    <location>
        <begin position="166"/>
        <end position="185"/>
    </location>
</feature>
<dbReference type="InterPro" id="IPR004813">
    <property type="entry name" value="OPT"/>
</dbReference>
<dbReference type="EMBL" id="KL648207">
    <property type="protein sequence ID" value="KEY71714.1"/>
    <property type="molecule type" value="Genomic_DNA"/>
</dbReference>
<dbReference type="HOGENOM" id="CLU_1090610_0_0_1"/>
<dbReference type="GO" id="GO:0016020">
    <property type="term" value="C:membrane"/>
    <property type="evidence" value="ECO:0007669"/>
    <property type="project" value="UniProtKB-SubCell"/>
</dbReference>
<comment type="similarity">
    <text evidence="2">Belongs to the oligopeptide OPT transporter family.</text>
</comment>
<feature type="region of interest" description="Disordered" evidence="7">
    <location>
        <begin position="121"/>
        <end position="149"/>
    </location>
</feature>
<keyword evidence="6 8" id="KW-0472">Membrane</keyword>
<feature type="region of interest" description="Disordered" evidence="7">
    <location>
        <begin position="1"/>
        <end position="26"/>
    </location>
</feature>
<keyword evidence="5 8" id="KW-1133">Transmembrane helix</keyword>
<comment type="subcellular location">
    <subcellularLocation>
        <location evidence="1">Membrane</location>
        <topology evidence="1">Multi-pass membrane protein</topology>
    </subcellularLocation>
</comment>
<keyword evidence="10" id="KW-1185">Reference proteome</keyword>
<dbReference type="Proteomes" id="UP000028045">
    <property type="component" value="Unassembled WGS sequence"/>
</dbReference>
<dbReference type="Pfam" id="PF03169">
    <property type="entry name" value="OPT"/>
    <property type="match status" value="1"/>
</dbReference>
<evidence type="ECO:0000256" key="1">
    <source>
        <dbReference type="ARBA" id="ARBA00004141"/>
    </source>
</evidence>
<gene>
    <name evidence="9" type="ORF">S7711_02943</name>
</gene>
<organism evidence="9 10">
    <name type="scientific">Stachybotrys chartarum (strain CBS 109288 / IBT 7711)</name>
    <name type="common">Toxic black mold</name>
    <name type="synonym">Stilbospora chartarum</name>
    <dbReference type="NCBI Taxonomy" id="1280523"/>
    <lineage>
        <taxon>Eukaryota</taxon>
        <taxon>Fungi</taxon>
        <taxon>Dikarya</taxon>
        <taxon>Ascomycota</taxon>
        <taxon>Pezizomycotina</taxon>
        <taxon>Sordariomycetes</taxon>
        <taxon>Hypocreomycetidae</taxon>
        <taxon>Hypocreales</taxon>
        <taxon>Stachybotryaceae</taxon>
        <taxon>Stachybotrys</taxon>
    </lineage>
</organism>
<evidence type="ECO:0000313" key="9">
    <source>
        <dbReference type="EMBL" id="KEY71714.1"/>
    </source>
</evidence>
<feature type="region of interest" description="Disordered" evidence="7">
    <location>
        <begin position="59"/>
        <end position="80"/>
    </location>
</feature>
<evidence type="ECO:0000256" key="2">
    <source>
        <dbReference type="ARBA" id="ARBA00008807"/>
    </source>
</evidence>